<evidence type="ECO:0000313" key="9">
    <source>
        <dbReference type="Proteomes" id="UP000033647"/>
    </source>
</evidence>
<dbReference type="SUPFAM" id="SSF109604">
    <property type="entry name" value="HD-domain/PDEase-like"/>
    <property type="match status" value="1"/>
</dbReference>
<dbReference type="Gene3D" id="1.10.3210.10">
    <property type="entry name" value="Hypothetical protein af1432"/>
    <property type="match status" value="1"/>
</dbReference>
<dbReference type="InterPro" id="IPR055170">
    <property type="entry name" value="GFO_IDH_MocA-like_dom"/>
</dbReference>
<dbReference type="SUPFAM" id="SSF54373">
    <property type="entry name" value="FAD-linked reductases, C-terminal domain"/>
    <property type="match status" value="1"/>
</dbReference>
<comment type="similarity">
    <text evidence="3">Belongs to the Gfo/Idh/MocA family.</text>
</comment>
<evidence type="ECO:0000259" key="7">
    <source>
        <dbReference type="PROSITE" id="PS00624"/>
    </source>
</evidence>
<sequence length="997" mass="109146">MATKQTTCRWAALSLSSIAGVFVPDILLPRDASEAIKHELVAVSTTGTDERAQSWLTEQKVPNPDTVKVYHDWETMLAESDFDIVYISTPHPLHYEHTMVALKTKRNVLVEKPATMNAVQFKALSDLARKQGVVLMEAMWTRYLPATRHLQEVLLPKIGEVRRVYADFSFPIVSDDLSHSSRFLDKGAGAGSLLDQGVYALTWADLGLNGIPSEASTKVAHASTMNVPGVAGEVDDITTVVLSKQNSETAVQEAVAIATTSMTLPGSSKPAFYQRLQANKSAPSELRVQWYGAEHLDKDGIETEEVIKMPVERGWGIWYQADVIAEKVFSRQAGAEGEVIGALTYACKLRPLGWKSYTSFNVLLLEAGPEPEISTGSQNIRRVPMKGQSEKFDDRIDWNIEVEFPDGGSMHVAQAKVVGGGSSINGGTALRNAVKDCEEWVLLANDAWGWDSVEPVYDFLEKDDLRPAKGLHPLVRTKIEESGLIQQAFVAGAIEAGLPWVADLNATGAEGTGASPVCRNGERRISAANTFIDPIRGKCNFRIQSNAFVDRVLFSNRRVTGVQLVDGIQISASSEVVLAASALFSPAILQRSGVGPSSLLEALSIPVVQDLPVGHNLSDHPCIPVVARPKPDAYLESDFSLQMQARWSSTMNQKAIDFQMVCFSYLFVAPGAHQPVASSRPQRSLGGSETGHVAGLGCNLNKPTSHGSVKIRSQDPLQQPVVRPNYLTTAEDRASAREIVRLGYKVMLSRSMQSRLSLPLGITDGTIRTNESVEEDLAEIRLDLDILELGQAGCRPEASIENMIVENEDEDEDDEWIKDMGSGVKKMEISKQEDLNWHTDAQQSTLLFVACIFHDIGTSSTYDTGPTRFEIEGADAAVNFLKQYPAITEAEHRDVWTAIAIHDTPQIAERIGVLSRLVRLGVTIDFQRPAALAMVSEEWVKHVETQFPRAEIEKVLGDAVVEQALKVPEKAPAACWPGLLLRAKLADPDWKGVNKAF</sequence>
<proteinExistence type="inferred from homology"/>
<gene>
    <name evidence="8" type="ORF">TI39_contig42g00007</name>
</gene>
<dbReference type="Pfam" id="PF01408">
    <property type="entry name" value="GFO_IDH_MocA"/>
    <property type="match status" value="1"/>
</dbReference>
<comment type="caution">
    <text evidence="8">The sequence shown here is derived from an EMBL/GenBank/DDBJ whole genome shotgun (WGS) entry which is preliminary data.</text>
</comment>
<dbReference type="PANTHER" id="PTHR11552">
    <property type="entry name" value="GLUCOSE-METHANOL-CHOLINE GMC OXIDOREDUCTASE"/>
    <property type="match status" value="1"/>
</dbReference>
<dbReference type="InterPro" id="IPR036291">
    <property type="entry name" value="NAD(P)-bd_dom_sf"/>
</dbReference>
<dbReference type="Gene3D" id="3.40.50.720">
    <property type="entry name" value="NAD(P)-binding Rossmann-like Domain"/>
    <property type="match status" value="1"/>
</dbReference>
<dbReference type="Gene3D" id="3.50.50.60">
    <property type="entry name" value="FAD/NAD(P)-binding domain"/>
    <property type="match status" value="1"/>
</dbReference>
<dbReference type="InterPro" id="IPR036188">
    <property type="entry name" value="FAD/NAD-bd_sf"/>
</dbReference>
<organism evidence="8 9">
    <name type="scientific">Zymoseptoria brevis</name>
    <dbReference type="NCBI Taxonomy" id="1047168"/>
    <lineage>
        <taxon>Eukaryota</taxon>
        <taxon>Fungi</taxon>
        <taxon>Dikarya</taxon>
        <taxon>Ascomycota</taxon>
        <taxon>Pezizomycotina</taxon>
        <taxon>Dothideomycetes</taxon>
        <taxon>Dothideomycetidae</taxon>
        <taxon>Mycosphaerellales</taxon>
        <taxon>Mycosphaerellaceae</taxon>
        <taxon>Zymoseptoria</taxon>
    </lineage>
</organism>
<evidence type="ECO:0000256" key="1">
    <source>
        <dbReference type="ARBA" id="ARBA00001974"/>
    </source>
</evidence>
<feature type="chain" id="PRO_5002469344" description="Glucose-methanol-choline oxidoreductase N-terminal domain-containing protein" evidence="6">
    <location>
        <begin position="21"/>
        <end position="997"/>
    </location>
</feature>
<dbReference type="OrthoDB" id="2129491at2759"/>
<dbReference type="Pfam" id="PF05199">
    <property type="entry name" value="GMC_oxred_C"/>
    <property type="match status" value="1"/>
</dbReference>
<dbReference type="InterPro" id="IPR000172">
    <property type="entry name" value="GMC_OxRdtase_N"/>
</dbReference>
<protein>
    <recommendedName>
        <fullName evidence="7">Glucose-methanol-choline oxidoreductase N-terminal domain-containing protein</fullName>
    </recommendedName>
</protein>
<accession>A0A0F4GZ74</accession>
<dbReference type="GO" id="GO:0050660">
    <property type="term" value="F:flavin adenine dinucleotide binding"/>
    <property type="evidence" value="ECO:0007669"/>
    <property type="project" value="InterPro"/>
</dbReference>
<dbReference type="InterPro" id="IPR000683">
    <property type="entry name" value="Gfo/Idh/MocA-like_OxRdtase_N"/>
</dbReference>
<evidence type="ECO:0000256" key="4">
    <source>
        <dbReference type="ARBA" id="ARBA00022630"/>
    </source>
</evidence>
<reference evidence="8 9" key="1">
    <citation type="submission" date="2015-03" db="EMBL/GenBank/DDBJ databases">
        <title>RNA-seq based gene annotation and comparative genomics of four Zymoseptoria species reveal species-specific pathogenicity related genes and transposable element activity.</title>
        <authorList>
            <person name="Grandaubert J."/>
            <person name="Bhattacharyya A."/>
            <person name="Stukenbrock E.H."/>
        </authorList>
    </citation>
    <scope>NUCLEOTIDE SEQUENCE [LARGE SCALE GENOMIC DNA]</scope>
    <source>
        <strain evidence="8 9">Zb18110</strain>
    </source>
</reference>
<dbReference type="AlphaFoldDB" id="A0A0F4GZ74"/>
<dbReference type="Pfam" id="PF00732">
    <property type="entry name" value="GMC_oxred_N"/>
    <property type="match status" value="1"/>
</dbReference>
<name>A0A0F4GZ74_9PEZI</name>
<evidence type="ECO:0000256" key="6">
    <source>
        <dbReference type="SAM" id="SignalP"/>
    </source>
</evidence>
<dbReference type="Pfam" id="PF22725">
    <property type="entry name" value="GFO_IDH_MocA_C3"/>
    <property type="match status" value="1"/>
</dbReference>
<dbReference type="Proteomes" id="UP000033647">
    <property type="component" value="Unassembled WGS sequence"/>
</dbReference>
<evidence type="ECO:0000313" key="8">
    <source>
        <dbReference type="EMBL" id="KJY02554.1"/>
    </source>
</evidence>
<dbReference type="SUPFAM" id="SSF51735">
    <property type="entry name" value="NAD(P)-binding Rossmann-fold domains"/>
    <property type="match status" value="1"/>
</dbReference>
<keyword evidence="5" id="KW-0274">FAD</keyword>
<evidence type="ECO:0000256" key="2">
    <source>
        <dbReference type="ARBA" id="ARBA00010790"/>
    </source>
</evidence>
<dbReference type="SUPFAM" id="SSF55347">
    <property type="entry name" value="Glyceraldehyde-3-phosphate dehydrogenase-like, C-terminal domain"/>
    <property type="match status" value="1"/>
</dbReference>
<dbReference type="InterPro" id="IPR012132">
    <property type="entry name" value="GMC_OxRdtase"/>
</dbReference>
<keyword evidence="6" id="KW-0732">Signal</keyword>
<feature type="domain" description="Glucose-methanol-choline oxidoreductase N-terminal" evidence="7">
    <location>
        <begin position="581"/>
        <end position="595"/>
    </location>
</feature>
<dbReference type="Gene3D" id="3.30.410.40">
    <property type="match status" value="1"/>
</dbReference>
<evidence type="ECO:0000256" key="5">
    <source>
        <dbReference type="ARBA" id="ARBA00022827"/>
    </source>
</evidence>
<dbReference type="EMBL" id="LAFY01000039">
    <property type="protein sequence ID" value="KJY02554.1"/>
    <property type="molecule type" value="Genomic_DNA"/>
</dbReference>
<keyword evidence="4" id="KW-0285">Flavoprotein</keyword>
<dbReference type="STRING" id="1047168.A0A0F4GZ74"/>
<evidence type="ECO:0000256" key="3">
    <source>
        <dbReference type="ARBA" id="ARBA00010928"/>
    </source>
</evidence>
<dbReference type="SUPFAM" id="SSF51905">
    <property type="entry name" value="FAD/NAD(P)-binding domain"/>
    <property type="match status" value="1"/>
</dbReference>
<dbReference type="InterPro" id="IPR007867">
    <property type="entry name" value="GMC_OxRtase_C"/>
</dbReference>
<comment type="similarity">
    <text evidence="2">Belongs to the GMC oxidoreductase family.</text>
</comment>
<keyword evidence="9" id="KW-1185">Reference proteome</keyword>
<comment type="cofactor">
    <cofactor evidence="1">
        <name>FAD</name>
        <dbReference type="ChEBI" id="CHEBI:57692"/>
    </cofactor>
</comment>
<dbReference type="PROSITE" id="PS00624">
    <property type="entry name" value="GMC_OXRED_2"/>
    <property type="match status" value="1"/>
</dbReference>
<dbReference type="PANTHER" id="PTHR11552:SF147">
    <property type="entry name" value="CHOLINE DEHYDROGENASE, MITOCHONDRIAL"/>
    <property type="match status" value="1"/>
</dbReference>
<dbReference type="Gene3D" id="3.30.360.10">
    <property type="entry name" value="Dihydrodipicolinate Reductase, domain 2"/>
    <property type="match status" value="1"/>
</dbReference>
<dbReference type="GO" id="GO:0016614">
    <property type="term" value="F:oxidoreductase activity, acting on CH-OH group of donors"/>
    <property type="evidence" value="ECO:0007669"/>
    <property type="project" value="InterPro"/>
</dbReference>
<feature type="signal peptide" evidence="6">
    <location>
        <begin position="1"/>
        <end position="20"/>
    </location>
</feature>